<keyword evidence="2" id="KW-0328">Glycosyltransferase</keyword>
<comment type="subcellular location">
    <subcellularLocation>
        <location evidence="1">Membrane</location>
        <topology evidence="1">Single-pass membrane protein</topology>
    </subcellularLocation>
</comment>
<evidence type="ECO:0000256" key="3">
    <source>
        <dbReference type="ARBA" id="ARBA00022679"/>
    </source>
</evidence>
<evidence type="ECO:0000256" key="7">
    <source>
        <dbReference type="SAM" id="MobiDB-lite"/>
    </source>
</evidence>
<evidence type="ECO:0000256" key="6">
    <source>
        <dbReference type="ARBA" id="ARBA00023136"/>
    </source>
</evidence>
<dbReference type="GO" id="GO:0016757">
    <property type="term" value="F:glycosyltransferase activity"/>
    <property type="evidence" value="ECO:0007669"/>
    <property type="project" value="UniProtKB-KW"/>
</dbReference>
<dbReference type="Pfam" id="PF23452">
    <property type="entry name" value="HPAT"/>
    <property type="match status" value="1"/>
</dbReference>
<dbReference type="PANTHER" id="PTHR31485:SF17">
    <property type="match status" value="1"/>
</dbReference>
<accession>A0A1Y1HVY7</accession>
<dbReference type="Proteomes" id="UP000054558">
    <property type="component" value="Unassembled WGS sequence"/>
</dbReference>
<feature type="region of interest" description="Disordered" evidence="7">
    <location>
        <begin position="64"/>
        <end position="129"/>
    </location>
</feature>
<evidence type="ECO:0000256" key="5">
    <source>
        <dbReference type="ARBA" id="ARBA00022989"/>
    </source>
</evidence>
<evidence type="ECO:0000256" key="2">
    <source>
        <dbReference type="ARBA" id="ARBA00022676"/>
    </source>
</evidence>
<dbReference type="OrthoDB" id="2016014at2759"/>
<evidence type="ECO:0000313" key="10">
    <source>
        <dbReference type="EMBL" id="GAQ82785.1"/>
    </source>
</evidence>
<organism evidence="10 11">
    <name type="scientific">Klebsormidium nitens</name>
    <name type="common">Green alga</name>
    <name type="synonym">Ulothrix nitens</name>
    <dbReference type="NCBI Taxonomy" id="105231"/>
    <lineage>
        <taxon>Eukaryota</taxon>
        <taxon>Viridiplantae</taxon>
        <taxon>Streptophyta</taxon>
        <taxon>Klebsormidiophyceae</taxon>
        <taxon>Klebsormidiales</taxon>
        <taxon>Klebsormidiaceae</taxon>
        <taxon>Klebsormidium</taxon>
    </lineage>
</organism>
<keyword evidence="5 8" id="KW-1133">Transmembrane helix</keyword>
<protein>
    <recommendedName>
        <fullName evidence="9">Hydroxyproline O-arabinosyltransferase-like domain-containing protein</fullName>
    </recommendedName>
</protein>
<feature type="domain" description="Hydroxyproline O-arabinosyltransferase-like" evidence="9">
    <location>
        <begin position="135"/>
        <end position="427"/>
    </location>
</feature>
<dbReference type="AlphaFoldDB" id="A0A1Y1HVY7"/>
<dbReference type="InterPro" id="IPR056508">
    <property type="entry name" value="HPAT-like"/>
</dbReference>
<feature type="compositionally biased region" description="Basic and acidic residues" evidence="7">
    <location>
        <begin position="90"/>
        <end position="103"/>
    </location>
</feature>
<evidence type="ECO:0000259" key="9">
    <source>
        <dbReference type="Pfam" id="PF23452"/>
    </source>
</evidence>
<evidence type="ECO:0000256" key="8">
    <source>
        <dbReference type="SAM" id="Phobius"/>
    </source>
</evidence>
<dbReference type="GO" id="GO:0016020">
    <property type="term" value="C:membrane"/>
    <property type="evidence" value="ECO:0007669"/>
    <property type="project" value="UniProtKB-SubCell"/>
</dbReference>
<dbReference type="OMA" id="IPTFRAN"/>
<dbReference type="STRING" id="105231.A0A1Y1HVY7"/>
<feature type="transmembrane region" description="Helical" evidence="8">
    <location>
        <begin position="20"/>
        <end position="38"/>
    </location>
</feature>
<keyword evidence="6 8" id="KW-0472">Membrane</keyword>
<name>A0A1Y1HVY7_KLENI</name>
<gene>
    <name evidence="10" type="ORF">KFL_001240160</name>
</gene>
<evidence type="ECO:0000256" key="4">
    <source>
        <dbReference type="ARBA" id="ARBA00022692"/>
    </source>
</evidence>
<keyword evidence="11" id="KW-1185">Reference proteome</keyword>
<keyword evidence="4 8" id="KW-0812">Transmembrane</keyword>
<proteinExistence type="predicted"/>
<reference evidence="10 11" key="1">
    <citation type="journal article" date="2014" name="Nat. Commun.">
        <title>Klebsormidium flaccidum genome reveals primary factors for plant terrestrial adaptation.</title>
        <authorList>
            <person name="Hori K."/>
            <person name="Maruyama F."/>
            <person name="Fujisawa T."/>
            <person name="Togashi T."/>
            <person name="Yamamoto N."/>
            <person name="Seo M."/>
            <person name="Sato S."/>
            <person name="Yamada T."/>
            <person name="Mori H."/>
            <person name="Tajima N."/>
            <person name="Moriyama T."/>
            <person name="Ikeuchi M."/>
            <person name="Watanabe M."/>
            <person name="Wada H."/>
            <person name="Kobayashi K."/>
            <person name="Saito M."/>
            <person name="Masuda T."/>
            <person name="Sasaki-Sekimoto Y."/>
            <person name="Mashiguchi K."/>
            <person name="Awai K."/>
            <person name="Shimojima M."/>
            <person name="Masuda S."/>
            <person name="Iwai M."/>
            <person name="Nobusawa T."/>
            <person name="Narise T."/>
            <person name="Kondo S."/>
            <person name="Saito H."/>
            <person name="Sato R."/>
            <person name="Murakawa M."/>
            <person name="Ihara Y."/>
            <person name="Oshima-Yamada Y."/>
            <person name="Ohtaka K."/>
            <person name="Satoh M."/>
            <person name="Sonobe K."/>
            <person name="Ishii M."/>
            <person name="Ohtani R."/>
            <person name="Kanamori-Sato M."/>
            <person name="Honoki R."/>
            <person name="Miyazaki D."/>
            <person name="Mochizuki H."/>
            <person name="Umetsu J."/>
            <person name="Higashi K."/>
            <person name="Shibata D."/>
            <person name="Kamiya Y."/>
            <person name="Sato N."/>
            <person name="Nakamura Y."/>
            <person name="Tabata S."/>
            <person name="Ida S."/>
            <person name="Kurokawa K."/>
            <person name="Ohta H."/>
        </authorList>
    </citation>
    <scope>NUCLEOTIDE SEQUENCE [LARGE SCALE GENOMIC DNA]</scope>
    <source>
        <strain evidence="10 11">NIES-2285</strain>
    </source>
</reference>
<keyword evidence="3" id="KW-0808">Transferase</keyword>
<evidence type="ECO:0000256" key="1">
    <source>
        <dbReference type="ARBA" id="ARBA00004167"/>
    </source>
</evidence>
<dbReference type="PANTHER" id="PTHR31485">
    <property type="entry name" value="PEPTIDYL SERINE ALPHA-GALACTOSYLTRANSFERASE"/>
    <property type="match status" value="1"/>
</dbReference>
<sequence>MMAKPLRSRPQGSNSHLAGAAKFFVGITVVSVLMVVLGPRLSLGARRLTEEIISYQEVLSSLDAQSQSEGDPVHTTSHHSSHQGVNAITEEGKEGDGVVKKEATNGWGNSKDELDEQPARKKTAGAGATEGGSIHVIVTSNGSPYLNWQTRIMYHSFKKVASTPGSAMHHFTRVLHRSSDDVLMGEIPTVRVEPLDPSCDVWCEYPVASRPSAILQWLESGDPKGDWVLMAETDHLFVKPFAVPASGRNVGFPFSYMAPQAGELRSYMKRLYDCADCSVSDIPPTGNAPLLMKIEDMRKVIPLWVDVTAQIEEDEDAKKKLGWVREMYAFSIAVAKAKVDLDLPKNPRGIMVQPPEDEVLGEARIIHYTWGNFIKDERGNDVWSWDKRDFVAPGLPPRIKEPPADLATEVQSAWIATMNEAIDSIPRYCQGELDAMSPEERAAAEEAGGRVGVT</sequence>
<dbReference type="EMBL" id="DF237073">
    <property type="protein sequence ID" value="GAQ82785.1"/>
    <property type="molecule type" value="Genomic_DNA"/>
</dbReference>
<dbReference type="InterPro" id="IPR044845">
    <property type="entry name" value="HPAT/SRGT1-like"/>
</dbReference>
<evidence type="ECO:0000313" key="11">
    <source>
        <dbReference type="Proteomes" id="UP000054558"/>
    </source>
</evidence>